<dbReference type="GO" id="GO:0044038">
    <property type="term" value="P:cell wall macromolecule biosynthetic process"/>
    <property type="evidence" value="ECO:0007669"/>
    <property type="project" value="TreeGrafter"/>
</dbReference>
<feature type="transmembrane region" description="Helical" evidence="9">
    <location>
        <begin position="255"/>
        <end position="277"/>
    </location>
</feature>
<dbReference type="PANTHER" id="PTHR22926:SF3">
    <property type="entry name" value="UNDECAPRENYL-PHOSPHATE ALPHA-N-ACETYLGLUCOSAMINYL 1-PHOSPHATE TRANSFERASE"/>
    <property type="match status" value="1"/>
</dbReference>
<feature type="transmembrane region" description="Helical" evidence="9">
    <location>
        <begin position="332"/>
        <end position="350"/>
    </location>
</feature>
<evidence type="ECO:0000256" key="2">
    <source>
        <dbReference type="ARBA" id="ARBA00022475"/>
    </source>
</evidence>
<dbReference type="CDD" id="cd06853">
    <property type="entry name" value="GT_WecA_like"/>
    <property type="match status" value="1"/>
</dbReference>
<comment type="subcellular location">
    <subcellularLocation>
        <location evidence="1">Cell membrane</location>
        <topology evidence="1">Multi-pass membrane protein</topology>
    </subcellularLocation>
</comment>
<keyword evidence="5 9" id="KW-1133">Transmembrane helix</keyword>
<keyword evidence="2" id="KW-1003">Cell membrane</keyword>
<protein>
    <submittedName>
        <fullName evidence="10">Undecaprenyl/decaprenyl-phosphate alpha-N-acetylglucosaminyl 1-phosphate transferase</fullName>
    </submittedName>
</protein>
<evidence type="ECO:0000256" key="6">
    <source>
        <dbReference type="ARBA" id="ARBA00023136"/>
    </source>
</evidence>
<evidence type="ECO:0000256" key="7">
    <source>
        <dbReference type="PIRSR" id="PIRSR600715-1"/>
    </source>
</evidence>
<dbReference type="RefSeq" id="WP_263037075.1">
    <property type="nucleotide sequence ID" value="NZ_JAOTPL010000003.1"/>
</dbReference>
<evidence type="ECO:0000256" key="9">
    <source>
        <dbReference type="SAM" id="Phobius"/>
    </source>
</evidence>
<dbReference type="GO" id="GO:0005886">
    <property type="term" value="C:plasma membrane"/>
    <property type="evidence" value="ECO:0007669"/>
    <property type="project" value="UniProtKB-SubCell"/>
</dbReference>
<dbReference type="EMBL" id="JAOTPL010000003">
    <property type="protein sequence ID" value="MCU7693588.1"/>
    <property type="molecule type" value="Genomic_DNA"/>
</dbReference>
<feature type="binding site" evidence="7">
    <location>
        <position position="225"/>
    </location>
    <ligand>
        <name>Mg(2+)</name>
        <dbReference type="ChEBI" id="CHEBI:18420"/>
    </ligand>
</feature>
<comment type="cofactor">
    <cofactor evidence="7">
        <name>Mg(2+)</name>
        <dbReference type="ChEBI" id="CHEBI:18420"/>
    </cofactor>
</comment>
<accession>A0AAE3IKU2</accession>
<evidence type="ECO:0000256" key="5">
    <source>
        <dbReference type="ARBA" id="ARBA00022989"/>
    </source>
</evidence>
<dbReference type="AlphaFoldDB" id="A0AAE3IKU2"/>
<keyword evidence="6 9" id="KW-0472">Membrane</keyword>
<feature type="transmembrane region" description="Helical" evidence="9">
    <location>
        <begin position="112"/>
        <end position="130"/>
    </location>
</feature>
<keyword evidence="4 9" id="KW-0812">Transmembrane</keyword>
<evidence type="ECO:0000256" key="4">
    <source>
        <dbReference type="ARBA" id="ARBA00022692"/>
    </source>
</evidence>
<evidence type="ECO:0000256" key="8">
    <source>
        <dbReference type="SAM" id="MobiDB-lite"/>
    </source>
</evidence>
<dbReference type="GO" id="GO:0016780">
    <property type="term" value="F:phosphotransferase activity, for other substituted phosphate groups"/>
    <property type="evidence" value="ECO:0007669"/>
    <property type="project" value="InterPro"/>
</dbReference>
<evidence type="ECO:0000256" key="3">
    <source>
        <dbReference type="ARBA" id="ARBA00022679"/>
    </source>
</evidence>
<evidence type="ECO:0000313" key="10">
    <source>
        <dbReference type="EMBL" id="MCU7693588.1"/>
    </source>
</evidence>
<feature type="transmembrane region" description="Helical" evidence="9">
    <location>
        <begin position="136"/>
        <end position="158"/>
    </location>
</feature>
<reference evidence="10" key="1">
    <citation type="submission" date="2022-10" db="EMBL/GenBank/DDBJ databases">
        <authorList>
            <person name="Kim H.S."/>
            <person name="Kim J.-S."/>
            <person name="Suh M.K."/>
            <person name="Eom M.K."/>
            <person name="Lee J.-S."/>
        </authorList>
    </citation>
    <scope>NUCLEOTIDE SEQUENCE</scope>
    <source>
        <strain evidence="10">LIP-5</strain>
    </source>
</reference>
<dbReference type="InterPro" id="IPR000715">
    <property type="entry name" value="Glycosyl_transferase_4"/>
</dbReference>
<feature type="transmembrane region" description="Helical" evidence="9">
    <location>
        <begin position="227"/>
        <end position="243"/>
    </location>
</feature>
<keyword evidence="3 10" id="KW-0808">Transferase</keyword>
<comment type="caution">
    <text evidence="10">The sequence shown here is derived from an EMBL/GenBank/DDBJ whole genome shotgun (WGS) entry which is preliminary data.</text>
</comment>
<feature type="transmembrane region" description="Helical" evidence="9">
    <location>
        <begin position="308"/>
        <end position="326"/>
    </location>
</feature>
<evidence type="ECO:0000313" key="11">
    <source>
        <dbReference type="Proteomes" id="UP001209317"/>
    </source>
</evidence>
<proteinExistence type="predicted"/>
<evidence type="ECO:0000256" key="1">
    <source>
        <dbReference type="ARBA" id="ARBA00004651"/>
    </source>
</evidence>
<dbReference type="GO" id="GO:0009103">
    <property type="term" value="P:lipopolysaccharide biosynthetic process"/>
    <property type="evidence" value="ECO:0007669"/>
    <property type="project" value="TreeGrafter"/>
</dbReference>
<organism evidence="10 11">
    <name type="scientific">Haoranjiania flava</name>
    <dbReference type="NCBI Taxonomy" id="1856322"/>
    <lineage>
        <taxon>Bacteria</taxon>
        <taxon>Pseudomonadati</taxon>
        <taxon>Bacteroidota</taxon>
        <taxon>Chitinophagia</taxon>
        <taxon>Chitinophagales</taxon>
        <taxon>Chitinophagaceae</taxon>
        <taxon>Haoranjiania</taxon>
    </lineage>
</organism>
<name>A0AAE3IKU2_9BACT</name>
<dbReference type="PANTHER" id="PTHR22926">
    <property type="entry name" value="PHOSPHO-N-ACETYLMURAMOYL-PENTAPEPTIDE-TRANSFERASE"/>
    <property type="match status" value="1"/>
</dbReference>
<feature type="transmembrane region" description="Helical" evidence="9">
    <location>
        <begin position="194"/>
        <end position="215"/>
    </location>
</feature>
<dbReference type="GO" id="GO:0046872">
    <property type="term" value="F:metal ion binding"/>
    <property type="evidence" value="ECO:0007669"/>
    <property type="project" value="UniProtKB-KW"/>
</dbReference>
<feature type="transmembrane region" description="Helical" evidence="9">
    <location>
        <begin position="58"/>
        <end position="78"/>
    </location>
</feature>
<feature type="transmembrane region" description="Helical" evidence="9">
    <location>
        <begin position="12"/>
        <end position="37"/>
    </location>
</feature>
<keyword evidence="7" id="KW-0460">Magnesium</keyword>
<gene>
    <name evidence="10" type="ORF">OD355_03555</name>
</gene>
<dbReference type="InterPro" id="IPR018480">
    <property type="entry name" value="PNAcMuramoyl-5peptid_Trfase_CS"/>
</dbReference>
<sequence length="410" mass="45207">MQDIFNSDSKIILIYIAVFITALIIVWQSIPSVIYVAKRKRLLDKPTGRKKHANVTPNLAGIAIFAAVAFVCALFQVGRFLPEWNYIFAGAFLLFVTGLKDDLVPMSAYKKFMAQFGAAFIIVVLADLRIKNLHGFLGIYHIPYIVSAVITFLIITFVTNAYNLIDGVDGLAGTQGLLGFLFLGVFFSTLGGNYGLSMVCFCMVGALIGFLRYNLISPARIFMGDTGSLQIGYLLSITSVAIIDKYEYDPVLAGSGGIGLAVALLFIPAFDTLRVFITRILKGNSPFAADRTHIHHILLDTGFKSKQIVITLAMVKILFISVAFILKDYNPTYTISLLLLIALVLMTIAMNARNRHLGQKAPLIPVNERLMKKLDRRSKEKAALKEKNVKPKFNTASAEHAMAANEKKPE</sequence>
<dbReference type="GO" id="GO:0071555">
    <property type="term" value="P:cell wall organization"/>
    <property type="evidence" value="ECO:0007669"/>
    <property type="project" value="TreeGrafter"/>
</dbReference>
<feature type="region of interest" description="Disordered" evidence="8">
    <location>
        <begin position="381"/>
        <end position="410"/>
    </location>
</feature>
<dbReference type="Proteomes" id="UP001209317">
    <property type="component" value="Unassembled WGS sequence"/>
</dbReference>
<dbReference type="PROSITE" id="PS01348">
    <property type="entry name" value="MRAY_2"/>
    <property type="match status" value="1"/>
</dbReference>
<keyword evidence="11" id="KW-1185">Reference proteome</keyword>
<feature type="binding site" evidence="7">
    <location>
        <position position="163"/>
    </location>
    <ligand>
        <name>Mg(2+)</name>
        <dbReference type="ChEBI" id="CHEBI:18420"/>
    </ligand>
</feature>
<dbReference type="Pfam" id="PF00953">
    <property type="entry name" value="Glycos_transf_4"/>
    <property type="match status" value="1"/>
</dbReference>
<keyword evidence="7" id="KW-0479">Metal-binding</keyword>
<feature type="transmembrane region" description="Helical" evidence="9">
    <location>
        <begin position="170"/>
        <end position="188"/>
    </location>
</feature>